<evidence type="ECO:0000259" key="6">
    <source>
        <dbReference type="Pfam" id="PF00884"/>
    </source>
</evidence>
<dbReference type="InterPro" id="IPR024607">
    <property type="entry name" value="Sulfatase_CS"/>
</dbReference>
<dbReference type="InterPro" id="IPR000917">
    <property type="entry name" value="Sulfatase_N"/>
</dbReference>
<dbReference type="RefSeq" id="WP_264726581.1">
    <property type="nucleotide sequence ID" value="NZ_JAPDNR010000001.1"/>
</dbReference>
<evidence type="ECO:0000313" key="8">
    <source>
        <dbReference type="Proteomes" id="UP001207742"/>
    </source>
</evidence>
<keyword evidence="5" id="KW-0732">Signal</keyword>
<dbReference type="SUPFAM" id="SSF53649">
    <property type="entry name" value="Alkaline phosphatase-like"/>
    <property type="match status" value="1"/>
</dbReference>
<accession>A0ABT3IEC4</accession>
<comment type="caution">
    <text evidence="7">The sequence shown here is derived from an EMBL/GenBank/DDBJ whole genome shotgun (WGS) entry which is preliminary data.</text>
</comment>
<dbReference type="Pfam" id="PF00884">
    <property type="entry name" value="Sulfatase"/>
    <property type="match status" value="1"/>
</dbReference>
<dbReference type="EMBL" id="JAPDNS010000001">
    <property type="protein sequence ID" value="MCW3482308.1"/>
    <property type="molecule type" value="Genomic_DNA"/>
</dbReference>
<sequence length="519" mass="58266">MVSFATFKTPLLLLTMATGFITAAATRSNPAEHKKTPPKRRPNVIVILADDLGYSDLHAYGNEVIKTPNIDALGKAGTRFTHAFSTAAICSPSRAGLMTGRYQQRFGFEYLVPQNGGQTTAAQQRALAARLQNRNGTIEKLDISEAEFEKLPKGLPATEISLGQLFHDQGYKTAIIGKWHLGEKEGYYPRQRGFDYHYGFYSGLTMYAPEKTPGVVDWHLPWAMSEVAAWHRNGSNRLVRNNEDVNEQQYLTDKLADEAIQYITANKDQPFLLYLPFNAPHDPFQAKQEDFDLYPQVKDTTKRVYYGMITALDRAVGRIRQQLKALHLEDETILFFTSDNGGATYTRATDNKPLKGGKLSDFDGGIRIPFYVVYPGKVPGGKEFRQPVSNLDIYTTAAAAAGIALPKERVYDGVNLLPFVGARQTAAPHEVLYWRSGYSKAILKGDYKLYVNERSRQTFLYNVKEDIAEQKDLSATYPDKLAALKADLAKWESQVKQPVWPNRYSYALEVDGALYPFPI</sequence>
<dbReference type="InterPro" id="IPR050738">
    <property type="entry name" value="Sulfatase"/>
</dbReference>
<dbReference type="Proteomes" id="UP001207742">
    <property type="component" value="Unassembled WGS sequence"/>
</dbReference>
<dbReference type="Gene3D" id="3.30.1120.10">
    <property type="match status" value="1"/>
</dbReference>
<reference evidence="7 8" key="1">
    <citation type="submission" date="2022-10" db="EMBL/GenBank/DDBJ databases">
        <title>Chitinophaga nivalis PC15 sp. nov., isolated from Pyeongchang county, South Korea.</title>
        <authorList>
            <person name="Trinh H.N."/>
        </authorList>
    </citation>
    <scope>NUCLEOTIDE SEQUENCE [LARGE SCALE GENOMIC DNA]</scope>
    <source>
        <strain evidence="7 8">PC14</strain>
    </source>
</reference>
<organism evidence="7 8">
    <name type="scientific">Chitinophaga nivalis</name>
    <dbReference type="NCBI Taxonomy" id="2991709"/>
    <lineage>
        <taxon>Bacteria</taxon>
        <taxon>Pseudomonadati</taxon>
        <taxon>Bacteroidota</taxon>
        <taxon>Chitinophagia</taxon>
        <taxon>Chitinophagales</taxon>
        <taxon>Chitinophagaceae</taxon>
        <taxon>Chitinophaga</taxon>
    </lineage>
</organism>
<comment type="similarity">
    <text evidence="1">Belongs to the sulfatase family.</text>
</comment>
<keyword evidence="2" id="KW-0479">Metal-binding</keyword>
<name>A0ABT3IEC4_9BACT</name>
<dbReference type="Gene3D" id="3.40.720.10">
    <property type="entry name" value="Alkaline Phosphatase, subunit A"/>
    <property type="match status" value="1"/>
</dbReference>
<dbReference type="PROSITE" id="PS00149">
    <property type="entry name" value="SULFATASE_2"/>
    <property type="match status" value="1"/>
</dbReference>
<feature type="signal peptide" evidence="5">
    <location>
        <begin position="1"/>
        <end position="23"/>
    </location>
</feature>
<evidence type="ECO:0000256" key="3">
    <source>
        <dbReference type="ARBA" id="ARBA00022801"/>
    </source>
</evidence>
<gene>
    <name evidence="7" type="ORF">OL497_00245</name>
</gene>
<dbReference type="PROSITE" id="PS00523">
    <property type="entry name" value="SULFATASE_1"/>
    <property type="match status" value="1"/>
</dbReference>
<evidence type="ECO:0000256" key="4">
    <source>
        <dbReference type="ARBA" id="ARBA00022837"/>
    </source>
</evidence>
<evidence type="ECO:0000256" key="2">
    <source>
        <dbReference type="ARBA" id="ARBA00022723"/>
    </source>
</evidence>
<proteinExistence type="inferred from homology"/>
<evidence type="ECO:0000313" key="7">
    <source>
        <dbReference type="EMBL" id="MCW3482308.1"/>
    </source>
</evidence>
<feature type="domain" description="Sulfatase N-terminal" evidence="6">
    <location>
        <begin position="42"/>
        <end position="403"/>
    </location>
</feature>
<evidence type="ECO:0000256" key="1">
    <source>
        <dbReference type="ARBA" id="ARBA00008779"/>
    </source>
</evidence>
<keyword evidence="4" id="KW-0106">Calcium</keyword>
<dbReference type="PANTHER" id="PTHR42693">
    <property type="entry name" value="ARYLSULFATASE FAMILY MEMBER"/>
    <property type="match status" value="1"/>
</dbReference>
<dbReference type="InterPro" id="IPR017850">
    <property type="entry name" value="Alkaline_phosphatase_core_sf"/>
</dbReference>
<feature type="chain" id="PRO_5045564039" evidence="5">
    <location>
        <begin position="24"/>
        <end position="519"/>
    </location>
</feature>
<keyword evidence="8" id="KW-1185">Reference proteome</keyword>
<evidence type="ECO:0000256" key="5">
    <source>
        <dbReference type="SAM" id="SignalP"/>
    </source>
</evidence>
<keyword evidence="3" id="KW-0378">Hydrolase</keyword>
<dbReference type="PANTHER" id="PTHR42693:SF33">
    <property type="entry name" value="ARYLSULFATASE"/>
    <property type="match status" value="1"/>
</dbReference>
<protein>
    <submittedName>
        <fullName evidence="7">Sulfatase-like hydrolase/transferase</fullName>
    </submittedName>
</protein>